<evidence type="ECO:0000256" key="4">
    <source>
        <dbReference type="ARBA" id="ARBA00022989"/>
    </source>
</evidence>
<keyword evidence="5 7" id="KW-0472">Membrane</keyword>
<keyword evidence="4 7" id="KW-1133">Transmembrane helix</keyword>
<evidence type="ECO:0000313" key="9">
    <source>
        <dbReference type="EMBL" id="MBO4210738.1"/>
    </source>
</evidence>
<keyword evidence="10" id="KW-1185">Reference proteome</keyword>
<gene>
    <name evidence="9" type="ORF">GSF22_32810</name>
</gene>
<dbReference type="RefSeq" id="WP_307804509.1">
    <property type="nucleotide sequence ID" value="NZ_WVUH01000578.1"/>
</dbReference>
<accession>A0ABS3W2B4</accession>
<feature type="transmembrane region" description="Helical" evidence="7">
    <location>
        <begin position="416"/>
        <end position="435"/>
    </location>
</feature>
<dbReference type="Proteomes" id="UP000823521">
    <property type="component" value="Unassembled WGS sequence"/>
</dbReference>
<protein>
    <submittedName>
        <fullName evidence="9">ABC transporter permease</fullName>
    </submittedName>
</protein>
<feature type="non-terminal residue" evidence="9">
    <location>
        <position position="539"/>
    </location>
</feature>
<evidence type="ECO:0000256" key="7">
    <source>
        <dbReference type="SAM" id="Phobius"/>
    </source>
</evidence>
<evidence type="ECO:0000256" key="6">
    <source>
        <dbReference type="ARBA" id="ARBA00038076"/>
    </source>
</evidence>
<comment type="caution">
    <text evidence="9">The sequence shown here is derived from an EMBL/GenBank/DDBJ whole genome shotgun (WGS) entry which is preliminary data.</text>
</comment>
<proteinExistence type="inferred from homology"/>
<sequence>MSPTGPLRSGLGSWRAAIRIAWRESRRARGRTALVLAMITLPVLALTFAAVTWDMFQLTPQEDAARRLGAADAQLRWATDGPLQQLSGDAGYSSDAPARQRPVTTAELAALLPTGSRLVPLVERSRLRLLTPDGTTSIQVQGIDVGDPLLRGVVRLRSGRAPHGPDELAATGPALRRLGTALGGTVGLADGTRTYRVVGVVEFPADLSELLAVPPAGLTDPPSAWLVDTPVPVGANLVRRLNAQGVLVETPPGSPAFRADEPSAGTPVDQESISEGVLVGGLGLLEVVLLAGPAFAVGVRRRQRELALVAANGGTPAQLRRIVLADGLVLGLAGAGLGLALGVTTAVAARPVVAELLYQHRPGGYRFFPAALVAIAGLAVLTGVLAALVPAYTAGRQDVVAGLTGRRGATRSRRRWLVLGLGLAGAGSVTAALAATRVSTWGILIGLVLGEIGLVLCTPSLVGLLGRLGRWLPLALRIALRDTSRNRAAAAPAISAVLAAVAGSVATGAWLASDEARTAARYQPTLPAGYVTATLSATD</sequence>
<feature type="transmembrane region" description="Helical" evidence="7">
    <location>
        <begin position="33"/>
        <end position="53"/>
    </location>
</feature>
<dbReference type="Pfam" id="PF02687">
    <property type="entry name" value="FtsX"/>
    <property type="match status" value="1"/>
</dbReference>
<evidence type="ECO:0000256" key="5">
    <source>
        <dbReference type="ARBA" id="ARBA00023136"/>
    </source>
</evidence>
<name>A0ABS3W2B4_MICEH</name>
<dbReference type="PANTHER" id="PTHR30572">
    <property type="entry name" value="MEMBRANE COMPONENT OF TRANSPORTER-RELATED"/>
    <property type="match status" value="1"/>
</dbReference>
<dbReference type="EMBL" id="WVUH01000578">
    <property type="protein sequence ID" value="MBO4210738.1"/>
    <property type="molecule type" value="Genomic_DNA"/>
</dbReference>
<evidence type="ECO:0000256" key="1">
    <source>
        <dbReference type="ARBA" id="ARBA00004651"/>
    </source>
</evidence>
<evidence type="ECO:0000313" key="10">
    <source>
        <dbReference type="Proteomes" id="UP000823521"/>
    </source>
</evidence>
<feature type="transmembrane region" description="Helical" evidence="7">
    <location>
        <begin position="441"/>
        <end position="468"/>
    </location>
</feature>
<keyword evidence="2" id="KW-1003">Cell membrane</keyword>
<feature type="domain" description="ABC3 transporter permease C-terminal" evidence="8">
    <location>
        <begin position="282"/>
        <end position="397"/>
    </location>
</feature>
<dbReference type="InterPro" id="IPR050250">
    <property type="entry name" value="Macrolide_Exporter_MacB"/>
</dbReference>
<comment type="subcellular location">
    <subcellularLocation>
        <location evidence="1">Cell membrane</location>
        <topology evidence="1">Multi-pass membrane protein</topology>
    </subcellularLocation>
</comment>
<comment type="similarity">
    <text evidence="6">Belongs to the ABC-4 integral membrane protein family.</text>
</comment>
<dbReference type="InterPro" id="IPR003838">
    <property type="entry name" value="ABC3_permease_C"/>
</dbReference>
<feature type="transmembrane region" description="Helical" evidence="7">
    <location>
        <begin position="328"/>
        <end position="348"/>
    </location>
</feature>
<evidence type="ECO:0000259" key="8">
    <source>
        <dbReference type="Pfam" id="PF02687"/>
    </source>
</evidence>
<reference evidence="9 10" key="1">
    <citation type="submission" date="2019-12" db="EMBL/GenBank/DDBJ databases">
        <title>Whole genome sequencing of endophytic Actinobacterium Micromonospora sp. MPMI6T.</title>
        <authorList>
            <person name="Evv R."/>
            <person name="Podile A.R."/>
        </authorList>
    </citation>
    <scope>NUCLEOTIDE SEQUENCE [LARGE SCALE GENOMIC DNA]</scope>
    <source>
        <strain evidence="9 10">MPMI6</strain>
    </source>
</reference>
<feature type="transmembrane region" description="Helical" evidence="7">
    <location>
        <begin position="489"/>
        <end position="512"/>
    </location>
</feature>
<organism evidence="9 10">
    <name type="scientific">Micromonospora echinofusca</name>
    <dbReference type="NCBI Taxonomy" id="47858"/>
    <lineage>
        <taxon>Bacteria</taxon>
        <taxon>Bacillati</taxon>
        <taxon>Actinomycetota</taxon>
        <taxon>Actinomycetes</taxon>
        <taxon>Micromonosporales</taxon>
        <taxon>Micromonosporaceae</taxon>
        <taxon>Micromonospora</taxon>
    </lineage>
</organism>
<feature type="transmembrane region" description="Helical" evidence="7">
    <location>
        <begin position="368"/>
        <end position="395"/>
    </location>
</feature>
<evidence type="ECO:0000256" key="2">
    <source>
        <dbReference type="ARBA" id="ARBA00022475"/>
    </source>
</evidence>
<dbReference type="PANTHER" id="PTHR30572:SF4">
    <property type="entry name" value="ABC TRANSPORTER PERMEASE YTRF"/>
    <property type="match status" value="1"/>
</dbReference>
<evidence type="ECO:0000256" key="3">
    <source>
        <dbReference type="ARBA" id="ARBA00022692"/>
    </source>
</evidence>
<feature type="transmembrane region" description="Helical" evidence="7">
    <location>
        <begin position="277"/>
        <end position="299"/>
    </location>
</feature>
<keyword evidence="3 7" id="KW-0812">Transmembrane</keyword>